<dbReference type="EMBL" id="MWML01000087">
    <property type="protein sequence ID" value="TCG06913.1"/>
    <property type="molecule type" value="Genomic_DNA"/>
</dbReference>
<accession>A0A4R0X9F0</accession>
<proteinExistence type="predicted"/>
<name>A0A4R0X9F0_9BURK</name>
<dbReference type="Proteomes" id="UP000294200">
    <property type="component" value="Unassembled WGS sequence"/>
</dbReference>
<evidence type="ECO:0000313" key="1">
    <source>
        <dbReference type="EMBL" id="TCG06913.1"/>
    </source>
</evidence>
<protein>
    <submittedName>
        <fullName evidence="1">Uncharacterized protein</fullName>
    </submittedName>
</protein>
<reference evidence="1 2" key="1">
    <citation type="submission" date="2017-02" db="EMBL/GenBank/DDBJ databases">
        <title>Paraburkholderia sophoroidis sp. nov. and Paraburkholderia steynii sp. nov. rhizobial symbionts of the fynbos legume Hypocalyptus sophoroides.</title>
        <authorList>
            <person name="Steenkamp E.T."/>
            <person name="Beukes C.W."/>
            <person name="Van Zyl E."/>
            <person name="Avontuur J."/>
            <person name="Chan W.Y."/>
            <person name="Hassen A."/>
            <person name="Palmer M."/>
            <person name="Mthombeni L."/>
            <person name="Phalane F."/>
            <person name="Sereme K."/>
            <person name="Venter S.N."/>
        </authorList>
    </citation>
    <scope>NUCLEOTIDE SEQUENCE [LARGE SCALE GENOMIC DNA]</scope>
    <source>
        <strain evidence="1 2">HC1.1ba</strain>
    </source>
</reference>
<dbReference type="AlphaFoldDB" id="A0A4R0X9F0"/>
<sequence>MSSDLHREIEVPPYKTVIDAQAEWRHHPPQVIVLDGYRATAVITKLDGSPVSGAASAYRIGLGDIFGDVQAALRDCEQRARDAINEGFPG</sequence>
<organism evidence="1 2">
    <name type="scientific">Paraburkholderia steynii</name>
    <dbReference type="NCBI Taxonomy" id="1245441"/>
    <lineage>
        <taxon>Bacteria</taxon>
        <taxon>Pseudomonadati</taxon>
        <taxon>Pseudomonadota</taxon>
        <taxon>Betaproteobacteria</taxon>
        <taxon>Burkholderiales</taxon>
        <taxon>Burkholderiaceae</taxon>
        <taxon>Paraburkholderia</taxon>
    </lineage>
</organism>
<evidence type="ECO:0000313" key="2">
    <source>
        <dbReference type="Proteomes" id="UP000294200"/>
    </source>
</evidence>
<comment type="caution">
    <text evidence="1">The sequence shown here is derived from an EMBL/GenBank/DDBJ whole genome shotgun (WGS) entry which is preliminary data.</text>
</comment>
<gene>
    <name evidence="1" type="ORF">BZM27_23275</name>
</gene>
<keyword evidence="2" id="KW-1185">Reference proteome</keyword>